<name>A0A8T1TZ30_9STRA</name>
<protein>
    <submittedName>
        <fullName evidence="1">Uncharacterized protein</fullName>
    </submittedName>
</protein>
<gene>
    <name evidence="1" type="ORF">JG687_00013535</name>
</gene>
<sequence>MGSGIGFAMPAAIIKRSAETNGLKGTKQHQIPCLPMIRGAALVPALRWSKRATSMVFTREDQKILQTSVTQYREQK</sequence>
<evidence type="ECO:0000313" key="2">
    <source>
        <dbReference type="Proteomes" id="UP000688947"/>
    </source>
</evidence>
<evidence type="ECO:0000313" key="1">
    <source>
        <dbReference type="EMBL" id="KAG6951551.1"/>
    </source>
</evidence>
<dbReference type="AlphaFoldDB" id="A0A8T1TZ30"/>
<dbReference type="Proteomes" id="UP000688947">
    <property type="component" value="Unassembled WGS sequence"/>
</dbReference>
<dbReference type="EMBL" id="JAENGZ010001002">
    <property type="protein sequence ID" value="KAG6951551.1"/>
    <property type="molecule type" value="Genomic_DNA"/>
</dbReference>
<proteinExistence type="predicted"/>
<reference evidence="1" key="1">
    <citation type="submission" date="2021-01" db="EMBL/GenBank/DDBJ databases">
        <title>Phytophthora aleatoria, a newly-described species from Pinus radiata is distinct from Phytophthora cactorum isolates based on comparative genomics.</title>
        <authorList>
            <person name="Mcdougal R."/>
            <person name="Panda P."/>
            <person name="Williams N."/>
            <person name="Studholme D.J."/>
        </authorList>
    </citation>
    <scope>NUCLEOTIDE SEQUENCE</scope>
    <source>
        <strain evidence="1">NZFS 3830</strain>
    </source>
</reference>
<accession>A0A8T1TZ30</accession>
<comment type="caution">
    <text evidence="1">The sequence shown here is derived from an EMBL/GenBank/DDBJ whole genome shotgun (WGS) entry which is preliminary data.</text>
</comment>
<organism evidence="1 2">
    <name type="scientific">Phytophthora cactorum</name>
    <dbReference type="NCBI Taxonomy" id="29920"/>
    <lineage>
        <taxon>Eukaryota</taxon>
        <taxon>Sar</taxon>
        <taxon>Stramenopiles</taxon>
        <taxon>Oomycota</taxon>
        <taxon>Peronosporomycetes</taxon>
        <taxon>Peronosporales</taxon>
        <taxon>Peronosporaceae</taxon>
        <taxon>Phytophthora</taxon>
    </lineage>
</organism>